<keyword evidence="1" id="KW-1133">Transmembrane helix</keyword>
<keyword evidence="3" id="KW-1185">Reference proteome</keyword>
<protein>
    <submittedName>
        <fullName evidence="2">Uncharacterized protein</fullName>
    </submittedName>
</protein>
<evidence type="ECO:0000313" key="3">
    <source>
        <dbReference type="Proteomes" id="UP001140560"/>
    </source>
</evidence>
<keyword evidence="1" id="KW-0812">Transmembrane</keyword>
<reference evidence="2" key="1">
    <citation type="submission" date="2022-10" db="EMBL/GenBank/DDBJ databases">
        <title>Tapping the CABI collections for fungal endophytes: first genome assemblies for Collariella, Neodidymelliopsis, Ascochyta clinopodiicola, Didymella pomorum, Didymosphaeria variabile, Neocosmospora piperis and Neocucurbitaria cava.</title>
        <authorList>
            <person name="Hill R."/>
        </authorList>
    </citation>
    <scope>NUCLEOTIDE SEQUENCE</scope>
    <source>
        <strain evidence="2">IMI 356814</strain>
    </source>
</reference>
<evidence type="ECO:0000313" key="2">
    <source>
        <dbReference type="EMBL" id="KAJ4378132.1"/>
    </source>
</evidence>
<organism evidence="2 3">
    <name type="scientific">Neocucurbitaria cava</name>
    <dbReference type="NCBI Taxonomy" id="798079"/>
    <lineage>
        <taxon>Eukaryota</taxon>
        <taxon>Fungi</taxon>
        <taxon>Dikarya</taxon>
        <taxon>Ascomycota</taxon>
        <taxon>Pezizomycotina</taxon>
        <taxon>Dothideomycetes</taxon>
        <taxon>Pleosporomycetidae</taxon>
        <taxon>Pleosporales</taxon>
        <taxon>Pleosporineae</taxon>
        <taxon>Cucurbitariaceae</taxon>
        <taxon>Neocucurbitaria</taxon>
    </lineage>
</organism>
<feature type="transmembrane region" description="Helical" evidence="1">
    <location>
        <begin position="7"/>
        <end position="23"/>
    </location>
</feature>
<name>A0A9W8YHP7_9PLEO</name>
<evidence type="ECO:0000256" key="1">
    <source>
        <dbReference type="SAM" id="Phobius"/>
    </source>
</evidence>
<feature type="transmembrane region" description="Helical" evidence="1">
    <location>
        <begin position="123"/>
        <end position="146"/>
    </location>
</feature>
<accession>A0A9W8YHP7</accession>
<keyword evidence="1" id="KW-0472">Membrane</keyword>
<dbReference type="EMBL" id="JAPEUY010000001">
    <property type="protein sequence ID" value="KAJ4378132.1"/>
    <property type="molecule type" value="Genomic_DNA"/>
</dbReference>
<comment type="caution">
    <text evidence="2">The sequence shown here is derived from an EMBL/GenBank/DDBJ whole genome shotgun (WGS) entry which is preliminary data.</text>
</comment>
<dbReference type="AlphaFoldDB" id="A0A9W8YHP7"/>
<feature type="transmembrane region" description="Helical" evidence="1">
    <location>
        <begin position="198"/>
        <end position="216"/>
    </location>
</feature>
<dbReference type="Proteomes" id="UP001140560">
    <property type="component" value="Unassembled WGS sequence"/>
</dbReference>
<feature type="transmembrane region" description="Helical" evidence="1">
    <location>
        <begin position="60"/>
        <end position="77"/>
    </location>
</feature>
<gene>
    <name evidence="2" type="ORF">N0V83_000965</name>
</gene>
<sequence>MLSFNIIFNFLLGLVLSAVVVWGSEELRIAVGTVSSWALGHLLLRRFAALPAGFRRAFHAYLFVSFWLLAAYNDIFWENVFGRVLDLWFPRRSPNDCPGGGFTYWVYLFRRRHAYEIAFACRFLRFAVCSVLAAVFMVLAVPLVHWQVKVYREQARLERSFAYLHEYGELPPWDRVQPPVEIPPPKRDTRYMRLSDDIVFVCGPGGGFATVVAGVLEDSPPSRMPGHYKVFS</sequence>
<dbReference type="OrthoDB" id="3790567at2759"/>
<proteinExistence type="predicted"/>
<feature type="transmembrane region" description="Helical" evidence="1">
    <location>
        <begin position="29"/>
        <end position="48"/>
    </location>
</feature>